<accession>A0A3B1AW45</accession>
<organism evidence="8">
    <name type="scientific">hydrothermal vent metagenome</name>
    <dbReference type="NCBI Taxonomy" id="652676"/>
    <lineage>
        <taxon>unclassified sequences</taxon>
        <taxon>metagenomes</taxon>
        <taxon>ecological metagenomes</taxon>
    </lineage>
</organism>
<dbReference type="InterPro" id="IPR012337">
    <property type="entry name" value="RNaseH-like_sf"/>
</dbReference>
<dbReference type="InterPro" id="IPR013520">
    <property type="entry name" value="Ribonucl_H"/>
</dbReference>
<evidence type="ECO:0000256" key="6">
    <source>
        <dbReference type="ARBA" id="ARBA00022842"/>
    </source>
</evidence>
<keyword evidence="2" id="KW-0819">tRNA processing</keyword>
<dbReference type="PANTHER" id="PTHR30231">
    <property type="entry name" value="DNA POLYMERASE III SUBUNIT EPSILON"/>
    <property type="match status" value="1"/>
</dbReference>
<comment type="subunit">
    <text evidence="1">Homodimer.</text>
</comment>
<dbReference type="SMART" id="SM00479">
    <property type="entry name" value="EXOIII"/>
    <property type="match status" value="1"/>
</dbReference>
<dbReference type="GO" id="GO:0008033">
    <property type="term" value="P:tRNA processing"/>
    <property type="evidence" value="ECO:0007669"/>
    <property type="project" value="UniProtKB-KW"/>
</dbReference>
<dbReference type="GO" id="GO:0045004">
    <property type="term" value="P:DNA replication proofreading"/>
    <property type="evidence" value="ECO:0007669"/>
    <property type="project" value="TreeGrafter"/>
</dbReference>
<evidence type="ECO:0000313" key="8">
    <source>
        <dbReference type="EMBL" id="VAX10256.1"/>
    </source>
</evidence>
<keyword evidence="3" id="KW-0540">Nuclease</keyword>
<dbReference type="GO" id="GO:0005829">
    <property type="term" value="C:cytosol"/>
    <property type="evidence" value="ECO:0007669"/>
    <property type="project" value="TreeGrafter"/>
</dbReference>
<sequence length="216" mass="23468">MNAITYNPQIAARFRGFLPVVVDVETGGFNADTDALLEVAAVTICMDEDGLLQPAETHACHVEPFPGANIDPKALAFNGIDPKHPFRLALPEAEALKKIFTPIRAAVKASNCTRAILVGHNASFDLGFINAAVARTSFKRNPFHPFSTFDTVSFAALALGQTVLAKSAEVAGIKWNEQEAHSAIYDAEKTAELFCHIVNHWQACSSHNPWDEDIPK</sequence>
<dbReference type="GO" id="GO:0003676">
    <property type="term" value="F:nucleic acid binding"/>
    <property type="evidence" value="ECO:0007669"/>
    <property type="project" value="InterPro"/>
</dbReference>
<feature type="domain" description="Exonuclease" evidence="7">
    <location>
        <begin position="18"/>
        <end position="203"/>
    </location>
</feature>
<keyword evidence="5" id="KW-0378">Hydrolase</keyword>
<dbReference type="EMBL" id="UOFX01000069">
    <property type="protein sequence ID" value="VAX10256.1"/>
    <property type="molecule type" value="Genomic_DNA"/>
</dbReference>
<dbReference type="GO" id="GO:0008408">
    <property type="term" value="F:3'-5' exonuclease activity"/>
    <property type="evidence" value="ECO:0007669"/>
    <property type="project" value="TreeGrafter"/>
</dbReference>
<dbReference type="NCBIfam" id="TIGR01298">
    <property type="entry name" value="RNaseT"/>
    <property type="match status" value="1"/>
</dbReference>
<evidence type="ECO:0000256" key="2">
    <source>
        <dbReference type="ARBA" id="ARBA00022694"/>
    </source>
</evidence>
<keyword evidence="4" id="KW-0479">Metal-binding</keyword>
<dbReference type="InterPro" id="IPR036397">
    <property type="entry name" value="RNaseH_sf"/>
</dbReference>
<keyword evidence="6" id="KW-0460">Magnesium</keyword>
<dbReference type="Pfam" id="PF00929">
    <property type="entry name" value="RNase_T"/>
    <property type="match status" value="1"/>
</dbReference>
<dbReference type="HAMAP" id="MF_00157">
    <property type="entry name" value="RNase_T"/>
    <property type="match status" value="1"/>
</dbReference>
<gene>
    <name evidence="8" type="ORF">MNBD_GAMMA26-2608</name>
</gene>
<name>A0A3B1AW45_9ZZZZ</name>
<dbReference type="CDD" id="cd06134">
    <property type="entry name" value="RNaseT"/>
    <property type="match status" value="1"/>
</dbReference>
<dbReference type="InterPro" id="IPR005987">
    <property type="entry name" value="RNase_T"/>
</dbReference>
<dbReference type="GO" id="GO:0004540">
    <property type="term" value="F:RNA nuclease activity"/>
    <property type="evidence" value="ECO:0007669"/>
    <property type="project" value="InterPro"/>
</dbReference>
<dbReference type="Gene3D" id="3.30.420.10">
    <property type="entry name" value="Ribonuclease H-like superfamily/Ribonuclease H"/>
    <property type="match status" value="1"/>
</dbReference>
<evidence type="ECO:0000256" key="4">
    <source>
        <dbReference type="ARBA" id="ARBA00022723"/>
    </source>
</evidence>
<proteinExistence type="inferred from homology"/>
<dbReference type="FunFam" id="3.30.420.10:FF:000009">
    <property type="entry name" value="Ribonuclease T"/>
    <property type="match status" value="1"/>
</dbReference>
<dbReference type="PANTHER" id="PTHR30231:SF2">
    <property type="entry name" value="RIBONUCLEASE T"/>
    <property type="match status" value="1"/>
</dbReference>
<reference evidence="8" key="1">
    <citation type="submission" date="2018-06" db="EMBL/GenBank/DDBJ databases">
        <authorList>
            <person name="Zhirakovskaya E."/>
        </authorList>
    </citation>
    <scope>NUCLEOTIDE SEQUENCE</scope>
</reference>
<protein>
    <submittedName>
        <fullName evidence="8">Ribonuclease T</fullName>
    </submittedName>
</protein>
<dbReference type="GO" id="GO:0046872">
    <property type="term" value="F:metal ion binding"/>
    <property type="evidence" value="ECO:0007669"/>
    <property type="project" value="UniProtKB-KW"/>
</dbReference>
<evidence type="ECO:0000256" key="5">
    <source>
        <dbReference type="ARBA" id="ARBA00022801"/>
    </source>
</evidence>
<evidence type="ECO:0000256" key="3">
    <source>
        <dbReference type="ARBA" id="ARBA00022722"/>
    </source>
</evidence>
<evidence type="ECO:0000259" key="7">
    <source>
        <dbReference type="SMART" id="SM00479"/>
    </source>
</evidence>
<evidence type="ECO:0000256" key="1">
    <source>
        <dbReference type="ARBA" id="ARBA00011738"/>
    </source>
</evidence>
<dbReference type="AlphaFoldDB" id="A0A3B1AW45"/>
<dbReference type="SUPFAM" id="SSF53098">
    <property type="entry name" value="Ribonuclease H-like"/>
    <property type="match status" value="1"/>
</dbReference>